<dbReference type="OrthoDB" id="413313at2759"/>
<dbReference type="Proteomes" id="UP000252519">
    <property type="component" value="Unassembled WGS sequence"/>
</dbReference>
<proteinExistence type="predicted"/>
<dbReference type="STRING" id="29170.A0A368GSP5"/>
<gene>
    <name evidence="1" type="ORF">ANCCAN_06632</name>
</gene>
<sequence>MDAIVFRKLNKVGHNSRPNAFAMLVGKSTEPVVRSLMKQKTIEPDMSYTDLCSNYIDSETFIPSQYQKAGYKTFDAEDYGTSVLRYPNCRGVKNDTLDHYYRFALLPLTN</sequence>
<evidence type="ECO:0000313" key="2">
    <source>
        <dbReference type="Proteomes" id="UP000252519"/>
    </source>
</evidence>
<dbReference type="PANTHER" id="PTHR10974:SF75">
    <property type="entry name" value="SULFATASE DOMAIN-CONTAINING PROTEIN"/>
    <property type="match status" value="1"/>
</dbReference>
<evidence type="ECO:0000313" key="1">
    <source>
        <dbReference type="EMBL" id="RCN47344.1"/>
    </source>
</evidence>
<comment type="caution">
    <text evidence="1">The sequence shown here is derived from an EMBL/GenBank/DDBJ whole genome shotgun (WGS) entry which is preliminary data.</text>
</comment>
<dbReference type="PANTHER" id="PTHR10974">
    <property type="entry name" value="FI08016P-RELATED"/>
    <property type="match status" value="1"/>
</dbReference>
<dbReference type="InterPro" id="IPR004245">
    <property type="entry name" value="DUF229"/>
</dbReference>
<protein>
    <submittedName>
        <fullName evidence="1">Uncharacterized protein</fullName>
    </submittedName>
</protein>
<organism evidence="1 2">
    <name type="scientific">Ancylostoma caninum</name>
    <name type="common">Dog hookworm</name>
    <dbReference type="NCBI Taxonomy" id="29170"/>
    <lineage>
        <taxon>Eukaryota</taxon>
        <taxon>Metazoa</taxon>
        <taxon>Ecdysozoa</taxon>
        <taxon>Nematoda</taxon>
        <taxon>Chromadorea</taxon>
        <taxon>Rhabditida</taxon>
        <taxon>Rhabditina</taxon>
        <taxon>Rhabditomorpha</taxon>
        <taxon>Strongyloidea</taxon>
        <taxon>Ancylostomatidae</taxon>
        <taxon>Ancylostomatinae</taxon>
        <taxon>Ancylostoma</taxon>
    </lineage>
</organism>
<keyword evidence="2" id="KW-1185">Reference proteome</keyword>
<accession>A0A368GSP5</accession>
<dbReference type="GO" id="GO:0005615">
    <property type="term" value="C:extracellular space"/>
    <property type="evidence" value="ECO:0007669"/>
    <property type="project" value="TreeGrafter"/>
</dbReference>
<reference evidence="1 2" key="1">
    <citation type="submission" date="2014-10" db="EMBL/GenBank/DDBJ databases">
        <title>Draft genome of the hookworm Ancylostoma caninum.</title>
        <authorList>
            <person name="Mitreva M."/>
        </authorList>
    </citation>
    <scope>NUCLEOTIDE SEQUENCE [LARGE SCALE GENOMIC DNA]</scope>
    <source>
        <strain evidence="1 2">Baltimore</strain>
    </source>
</reference>
<dbReference type="EMBL" id="JOJR01000064">
    <property type="protein sequence ID" value="RCN47344.1"/>
    <property type="molecule type" value="Genomic_DNA"/>
</dbReference>
<dbReference type="AlphaFoldDB" id="A0A368GSP5"/>
<name>A0A368GSP5_ANCCA</name>
<dbReference type="Pfam" id="PF02995">
    <property type="entry name" value="DUF229"/>
    <property type="match status" value="1"/>
</dbReference>